<keyword evidence="2" id="KW-1185">Reference proteome</keyword>
<dbReference type="EMBL" id="KN823151">
    <property type="protein sequence ID" value="KIO21059.1"/>
    <property type="molecule type" value="Genomic_DNA"/>
</dbReference>
<dbReference type="AlphaFoldDB" id="A0A0C3QAC1"/>
<name>A0A0C3QAC1_9AGAM</name>
<dbReference type="HOGENOM" id="CLU_2265694_0_0_1"/>
<reference evidence="1 2" key="1">
    <citation type="submission" date="2014-04" db="EMBL/GenBank/DDBJ databases">
        <authorList>
            <consortium name="DOE Joint Genome Institute"/>
            <person name="Kuo A."/>
            <person name="Girlanda M."/>
            <person name="Perotto S."/>
            <person name="Kohler A."/>
            <person name="Nagy L.G."/>
            <person name="Floudas D."/>
            <person name="Copeland A."/>
            <person name="Barry K.W."/>
            <person name="Cichocki N."/>
            <person name="Veneault-Fourrey C."/>
            <person name="LaButti K."/>
            <person name="Lindquist E.A."/>
            <person name="Lipzen A."/>
            <person name="Lundell T."/>
            <person name="Morin E."/>
            <person name="Murat C."/>
            <person name="Sun H."/>
            <person name="Tunlid A."/>
            <person name="Henrissat B."/>
            <person name="Grigoriev I.V."/>
            <person name="Hibbett D.S."/>
            <person name="Martin F."/>
            <person name="Nordberg H.P."/>
            <person name="Cantor M.N."/>
            <person name="Hua S.X."/>
        </authorList>
    </citation>
    <scope>NUCLEOTIDE SEQUENCE [LARGE SCALE GENOMIC DNA]</scope>
    <source>
        <strain evidence="1 2">MUT 4182</strain>
    </source>
</reference>
<proteinExistence type="predicted"/>
<evidence type="ECO:0000313" key="2">
    <source>
        <dbReference type="Proteomes" id="UP000054248"/>
    </source>
</evidence>
<sequence length="103" mass="11746">MPLVWISPLTVALRLLTTPKLVRLFPFITLLLHLVGISATQQHPERDMILRDRARRPVLSMEVLPARPMARTQRPLTHLHIQLDQCTTLSPRLVQTPTMVAEA</sequence>
<organism evidence="1 2">
    <name type="scientific">Tulasnella calospora MUT 4182</name>
    <dbReference type="NCBI Taxonomy" id="1051891"/>
    <lineage>
        <taxon>Eukaryota</taxon>
        <taxon>Fungi</taxon>
        <taxon>Dikarya</taxon>
        <taxon>Basidiomycota</taxon>
        <taxon>Agaricomycotina</taxon>
        <taxon>Agaricomycetes</taxon>
        <taxon>Cantharellales</taxon>
        <taxon>Tulasnellaceae</taxon>
        <taxon>Tulasnella</taxon>
    </lineage>
</organism>
<dbReference type="Proteomes" id="UP000054248">
    <property type="component" value="Unassembled WGS sequence"/>
</dbReference>
<protein>
    <submittedName>
        <fullName evidence="1">Uncharacterized protein</fullName>
    </submittedName>
</protein>
<reference evidence="2" key="2">
    <citation type="submission" date="2015-01" db="EMBL/GenBank/DDBJ databases">
        <title>Evolutionary Origins and Diversification of the Mycorrhizal Mutualists.</title>
        <authorList>
            <consortium name="DOE Joint Genome Institute"/>
            <consortium name="Mycorrhizal Genomics Consortium"/>
            <person name="Kohler A."/>
            <person name="Kuo A."/>
            <person name="Nagy L.G."/>
            <person name="Floudas D."/>
            <person name="Copeland A."/>
            <person name="Barry K.W."/>
            <person name="Cichocki N."/>
            <person name="Veneault-Fourrey C."/>
            <person name="LaButti K."/>
            <person name="Lindquist E.A."/>
            <person name="Lipzen A."/>
            <person name="Lundell T."/>
            <person name="Morin E."/>
            <person name="Murat C."/>
            <person name="Riley R."/>
            <person name="Ohm R."/>
            <person name="Sun H."/>
            <person name="Tunlid A."/>
            <person name="Henrissat B."/>
            <person name="Grigoriev I.V."/>
            <person name="Hibbett D.S."/>
            <person name="Martin F."/>
        </authorList>
    </citation>
    <scope>NUCLEOTIDE SEQUENCE [LARGE SCALE GENOMIC DNA]</scope>
    <source>
        <strain evidence="2">MUT 4182</strain>
    </source>
</reference>
<evidence type="ECO:0000313" key="1">
    <source>
        <dbReference type="EMBL" id="KIO21059.1"/>
    </source>
</evidence>
<accession>A0A0C3QAC1</accession>
<gene>
    <name evidence="1" type="ORF">M407DRAFT_245610</name>
</gene>